<evidence type="ECO:0000259" key="1">
    <source>
        <dbReference type="Pfam" id="PF10577"/>
    </source>
</evidence>
<keyword evidence="3" id="KW-1185">Reference proteome</keyword>
<evidence type="ECO:0000313" key="2">
    <source>
        <dbReference type="EMBL" id="AYA36333.1"/>
    </source>
</evidence>
<proteinExistence type="predicted"/>
<feature type="domain" description="FAM171 N-terminal" evidence="1">
    <location>
        <begin position="201"/>
        <end position="269"/>
    </location>
</feature>
<dbReference type="EMBL" id="CP032317">
    <property type="protein sequence ID" value="AYA36333.1"/>
    <property type="molecule type" value="Genomic_DNA"/>
</dbReference>
<dbReference type="SUPFAM" id="SSF49464">
    <property type="entry name" value="Carboxypeptidase regulatory domain-like"/>
    <property type="match status" value="1"/>
</dbReference>
<gene>
    <name evidence="2" type="ORF">D3Y59_04195</name>
</gene>
<protein>
    <recommendedName>
        <fullName evidence="1">FAM171 N-terminal domain-containing protein</fullName>
    </recommendedName>
</protein>
<accession>A0A3B7QYR4</accession>
<dbReference type="OrthoDB" id="973965at2"/>
<dbReference type="AlphaFoldDB" id="A0A3B7QYR4"/>
<organism evidence="2 3">
    <name type="scientific">Hymenobacter oligotrophus</name>
    <dbReference type="NCBI Taxonomy" id="2319843"/>
    <lineage>
        <taxon>Bacteria</taxon>
        <taxon>Pseudomonadati</taxon>
        <taxon>Bacteroidota</taxon>
        <taxon>Cytophagia</taxon>
        <taxon>Cytophagales</taxon>
        <taxon>Hymenobacteraceae</taxon>
        <taxon>Hymenobacter</taxon>
    </lineage>
</organism>
<dbReference type="InterPro" id="IPR048530">
    <property type="entry name" value="FAM171_N"/>
</dbReference>
<dbReference type="Pfam" id="PF10577">
    <property type="entry name" value="FAM171A1-2-B_N"/>
    <property type="match status" value="1"/>
</dbReference>
<dbReference type="Gene3D" id="2.60.40.1120">
    <property type="entry name" value="Carboxypeptidase-like, regulatory domain"/>
    <property type="match status" value="1"/>
</dbReference>
<reference evidence="2 3" key="1">
    <citation type="submission" date="2018-09" db="EMBL/GenBank/DDBJ databases">
        <title>Hymenobacter medium sp. nov., isolated from R2A medium.</title>
        <authorList>
            <person name="Yingchao G."/>
        </authorList>
    </citation>
    <scope>NUCLEOTIDE SEQUENCE [LARGE SCALE GENOMIC DNA]</scope>
    <source>
        <strain evidence="3">sh-6</strain>
    </source>
</reference>
<name>A0A3B7QYR4_9BACT</name>
<dbReference type="KEGG" id="hyh:D3Y59_04195"/>
<dbReference type="Proteomes" id="UP000262802">
    <property type="component" value="Chromosome"/>
</dbReference>
<evidence type="ECO:0000313" key="3">
    <source>
        <dbReference type="Proteomes" id="UP000262802"/>
    </source>
</evidence>
<dbReference type="InterPro" id="IPR008969">
    <property type="entry name" value="CarboxyPept-like_regulatory"/>
</dbReference>
<sequence>MLLSHSAMKTTSLARALRATLVAGVLCASAGCDKQPISKKPDPQNPTEATPITTDVYGVVLDEQDQPVAGAVVEVGGRTLTTGSTGTFAFRGAEVPSDRCVVHVRKAGFFEAAVGVVPNDKGTGVRVMLTATGTPLTLASAAAGGTLQLPGGGSIEFAANSLQTSSGSYTGPVSAFVRYISPESPRLAQLMPGNDFQAENTAGERVTLTTFGAMQVELQASNGQQVQVATGKTATLHFPIAASQSSSAAATIPLWHFDTATGLWEEEGSARRSGSEYVGAVSHFSAWNADQADRTAYVKFGVRAAGLTELPDEVMWPLVRVRRLGQVLIPGANRQMVVPVPAGNYSGGPDDVWADPADNGGVGSLNRLSLGNLAPGQTLDLGQLQMPEGGIVQAEVLGCNSSRPNGVATLRFDNGGVYVANLRNGALRTWCLPGQAATLTITAEGYAPITQRITTPSGNRTLQVGSFNACGTTQAPVVMAFTIDGDGHHNERVELRDEPQYYDKPQAFFEPNFPTGAATTLLMGRSTRPGYVTATLLAATAPGLGTFAARTGSVAFNLNAGTSPGIYYEVANSADVSISLTRYDAVGGRVQGTFSGKFYKRIGTGPRSSTESVQITNGTFDMVRTANKP</sequence>